<dbReference type="CDD" id="cd03230">
    <property type="entry name" value="ABC_DR_subfamily_A"/>
    <property type="match status" value="1"/>
</dbReference>
<dbReference type="InterPro" id="IPR027417">
    <property type="entry name" value="P-loop_NTPase"/>
</dbReference>
<reference evidence="5" key="1">
    <citation type="submission" date="2018-06" db="EMBL/GenBank/DDBJ databases">
        <authorList>
            <person name="Zhirakovskaya E."/>
        </authorList>
    </citation>
    <scope>NUCLEOTIDE SEQUENCE</scope>
</reference>
<dbReference type="InterPro" id="IPR003593">
    <property type="entry name" value="AAA+_ATPase"/>
</dbReference>
<evidence type="ECO:0000256" key="1">
    <source>
        <dbReference type="ARBA" id="ARBA00022448"/>
    </source>
</evidence>
<dbReference type="InterPro" id="IPR003439">
    <property type="entry name" value="ABC_transporter-like_ATP-bd"/>
</dbReference>
<dbReference type="AlphaFoldDB" id="A0A3B1C2Q1"/>
<evidence type="ECO:0000256" key="3">
    <source>
        <dbReference type="ARBA" id="ARBA00022840"/>
    </source>
</evidence>
<organism evidence="5">
    <name type="scientific">hydrothermal vent metagenome</name>
    <dbReference type="NCBI Taxonomy" id="652676"/>
    <lineage>
        <taxon>unclassified sequences</taxon>
        <taxon>metagenomes</taxon>
        <taxon>ecological metagenomes</taxon>
    </lineage>
</organism>
<dbReference type="PANTHER" id="PTHR42939">
    <property type="entry name" value="ABC TRANSPORTER ATP-BINDING PROTEIN ALBC-RELATED"/>
    <property type="match status" value="1"/>
</dbReference>
<dbReference type="GO" id="GO:0016887">
    <property type="term" value="F:ATP hydrolysis activity"/>
    <property type="evidence" value="ECO:0007669"/>
    <property type="project" value="InterPro"/>
</dbReference>
<accession>A0A3B1C2Q1</accession>
<evidence type="ECO:0000256" key="2">
    <source>
        <dbReference type="ARBA" id="ARBA00022741"/>
    </source>
</evidence>
<evidence type="ECO:0000313" key="5">
    <source>
        <dbReference type="EMBL" id="VAX24459.1"/>
    </source>
</evidence>
<dbReference type="Gene3D" id="3.40.50.300">
    <property type="entry name" value="P-loop containing nucleotide triphosphate hydrolases"/>
    <property type="match status" value="1"/>
</dbReference>
<proteinExistence type="predicted"/>
<name>A0A3B1C2Q1_9ZZZZ</name>
<sequence>MIRLTNVTKKYGDIVAVHNLSLHVFPGEVFGFLGPNGAGKTTTLKMLSGLLEPTAGEIKVAGYDIIKEALSAKKEIAFVPDKPFIYEKLTGREFLEFVRDIYGVNGDNAITEKQNRLINLFSLDDWLDELVESYSHGMRQKLIITSALIHNPQALIIDEPMVGLDARGAKQVKELFVSAAKEGTTVLVSTHTMAVAQEVCDRIGILNKGELVAVGTVDELRDKAGGVADDLESIFLALTEGDAAQDR</sequence>
<keyword evidence="2" id="KW-0547">Nucleotide-binding</keyword>
<dbReference type="Pfam" id="PF00005">
    <property type="entry name" value="ABC_tran"/>
    <property type="match status" value="1"/>
</dbReference>
<dbReference type="PANTHER" id="PTHR42939:SF1">
    <property type="entry name" value="ABC TRANSPORTER ATP-BINDING PROTEIN ALBC-RELATED"/>
    <property type="match status" value="1"/>
</dbReference>
<dbReference type="EMBL" id="UOGC01000165">
    <property type="protein sequence ID" value="VAX24459.1"/>
    <property type="molecule type" value="Genomic_DNA"/>
</dbReference>
<feature type="domain" description="ABC transporter" evidence="4">
    <location>
        <begin position="2"/>
        <end position="233"/>
    </location>
</feature>
<dbReference type="SUPFAM" id="SSF52540">
    <property type="entry name" value="P-loop containing nucleoside triphosphate hydrolases"/>
    <property type="match status" value="1"/>
</dbReference>
<keyword evidence="1" id="KW-0813">Transport</keyword>
<dbReference type="InterPro" id="IPR051782">
    <property type="entry name" value="ABC_Transporter_VariousFunc"/>
</dbReference>
<protein>
    <submittedName>
        <fullName evidence="5">Efflux ABC transporter, ATP-binding protein</fullName>
    </submittedName>
</protein>
<dbReference type="PROSITE" id="PS50893">
    <property type="entry name" value="ABC_TRANSPORTER_2"/>
    <property type="match status" value="1"/>
</dbReference>
<keyword evidence="3 5" id="KW-0067">ATP-binding</keyword>
<gene>
    <name evidence="5" type="ORF">MNBD_NITROSPINAE01-67</name>
</gene>
<evidence type="ECO:0000259" key="4">
    <source>
        <dbReference type="PROSITE" id="PS50893"/>
    </source>
</evidence>
<dbReference type="GO" id="GO:0005524">
    <property type="term" value="F:ATP binding"/>
    <property type="evidence" value="ECO:0007669"/>
    <property type="project" value="UniProtKB-KW"/>
</dbReference>
<dbReference type="SMART" id="SM00382">
    <property type="entry name" value="AAA"/>
    <property type="match status" value="1"/>
</dbReference>